<dbReference type="EMBL" id="CP127247">
    <property type="protein sequence ID" value="WIY24333.1"/>
    <property type="molecule type" value="Genomic_DNA"/>
</dbReference>
<gene>
    <name evidence="2" type="ORF">QPJ95_17285</name>
</gene>
<accession>A0A9Y2P5U7</accession>
<name>A0A9Y2P5U7_9RHOB</name>
<feature type="region of interest" description="Disordered" evidence="1">
    <location>
        <begin position="85"/>
        <end position="104"/>
    </location>
</feature>
<dbReference type="AlphaFoldDB" id="A0A9Y2P5U7"/>
<sequence length="139" mass="14379">MNIQKAGIGAALPLLLNPATLGFVALGAVGWGIYNLLRDDEEDGCDVPSNTVQKLPAKTRVAKAGATQPSQVSAQAAVQLEAPVKVSDEAEARPKSDETADDAERSLIIRQAMSELGKRSAAARAKRKAAASEGAVDGN</sequence>
<evidence type="ECO:0000256" key="1">
    <source>
        <dbReference type="SAM" id="MobiDB-lite"/>
    </source>
</evidence>
<proteinExistence type="predicted"/>
<evidence type="ECO:0000313" key="2">
    <source>
        <dbReference type="EMBL" id="WIY24333.1"/>
    </source>
</evidence>
<dbReference type="Proteomes" id="UP001238334">
    <property type="component" value="Chromosome"/>
</dbReference>
<protein>
    <submittedName>
        <fullName evidence="2">Uncharacterized protein</fullName>
    </submittedName>
</protein>
<dbReference type="KEGG" id="ppso:QPJ95_17285"/>
<feature type="compositionally biased region" description="Basic and acidic residues" evidence="1">
    <location>
        <begin position="86"/>
        <end position="104"/>
    </location>
</feature>
<reference evidence="2 3" key="1">
    <citation type="submission" date="2023-06" db="EMBL/GenBank/DDBJ databases">
        <title>Parasedimentitalea psychrophila sp. nov., a psychrophilic bacterium isolated from deep-sea sediment.</title>
        <authorList>
            <person name="Li A."/>
        </authorList>
    </citation>
    <scope>NUCLEOTIDE SEQUENCE [LARGE SCALE GENOMIC DNA]</scope>
    <source>
        <strain evidence="2 3">QS115</strain>
    </source>
</reference>
<keyword evidence="3" id="KW-1185">Reference proteome</keyword>
<evidence type="ECO:0000313" key="3">
    <source>
        <dbReference type="Proteomes" id="UP001238334"/>
    </source>
</evidence>
<dbReference type="RefSeq" id="WP_270919501.1">
    <property type="nucleotide sequence ID" value="NZ_CP127247.1"/>
</dbReference>
<organism evidence="2 3">
    <name type="scientific">Parasedimentitalea psychrophila</name>
    <dbReference type="NCBI Taxonomy" id="2997337"/>
    <lineage>
        <taxon>Bacteria</taxon>
        <taxon>Pseudomonadati</taxon>
        <taxon>Pseudomonadota</taxon>
        <taxon>Alphaproteobacteria</taxon>
        <taxon>Rhodobacterales</taxon>
        <taxon>Paracoccaceae</taxon>
        <taxon>Parasedimentitalea</taxon>
    </lineage>
</organism>